<evidence type="ECO:0000256" key="3">
    <source>
        <dbReference type="PROSITE-ProRule" id="PRU10007"/>
    </source>
</evidence>
<comment type="caution">
    <text evidence="6">The sequence shown here is derived from an EMBL/GenBank/DDBJ whole genome shotgun (WGS) entry which is preliminary data.</text>
</comment>
<dbReference type="RefSeq" id="XP_028475795.1">
    <property type="nucleotide sequence ID" value="XM_028623821.1"/>
</dbReference>
<dbReference type="GeneID" id="39593053"/>
<dbReference type="InterPro" id="IPR016163">
    <property type="entry name" value="Ald_DH_C"/>
</dbReference>
<dbReference type="Proteomes" id="UP000279236">
    <property type="component" value="Unassembled WGS sequence"/>
</dbReference>
<evidence type="ECO:0000256" key="4">
    <source>
        <dbReference type="RuleBase" id="RU003345"/>
    </source>
</evidence>
<comment type="similarity">
    <text evidence="1 4">Belongs to the aldehyde dehydrogenase family.</text>
</comment>
<protein>
    <submittedName>
        <fullName evidence="6">Aldehyde dehydrogenase (NAD(P)(+)) ald5</fullName>
    </submittedName>
</protein>
<dbReference type="InterPro" id="IPR029510">
    <property type="entry name" value="Ald_DH_CS_GLU"/>
</dbReference>
<dbReference type="InterPro" id="IPR016162">
    <property type="entry name" value="Ald_DH_N"/>
</dbReference>
<dbReference type="FunFam" id="3.40.309.10:FF:000012">
    <property type="entry name" value="Betaine aldehyde dehydrogenase"/>
    <property type="match status" value="1"/>
</dbReference>
<dbReference type="InterPro" id="IPR015590">
    <property type="entry name" value="Aldehyde_DH_dom"/>
</dbReference>
<evidence type="ECO:0000313" key="6">
    <source>
        <dbReference type="EMBL" id="RSH81076.1"/>
    </source>
</evidence>
<dbReference type="OrthoDB" id="310895at2759"/>
<evidence type="ECO:0000259" key="5">
    <source>
        <dbReference type="Pfam" id="PF00171"/>
    </source>
</evidence>
<dbReference type="FunFam" id="3.40.605.10:FF:000050">
    <property type="entry name" value="Aldehyde dehydrogenase, mitochondrial"/>
    <property type="match status" value="1"/>
</dbReference>
<dbReference type="PANTHER" id="PTHR11699">
    <property type="entry name" value="ALDEHYDE DEHYDROGENASE-RELATED"/>
    <property type="match status" value="1"/>
</dbReference>
<dbReference type="Pfam" id="PF00171">
    <property type="entry name" value="Aldedh"/>
    <property type="match status" value="1"/>
</dbReference>
<sequence>MSSKALESTTFRLGNGKDVRIPIGQFINNEFVDSVSGARMDVYNPATGKVIGQVSEGDGADVDVAVKAARAAYEKDNRAWGFMKHYERGVLLNKLADLIEANREELAAIEATDTGKLYTQALNRDIMGVIKTIRYYAGYADKIMGHTYNAIPGVNAYTKLEPMGVCGQVIPWNFPASMWAWKIAPALATGNAVVIKSAENTPLSALKMCEYVREAGFPPGVFNLITGRGPTAGQAIADHMDIDKVAFTGSGPVGRKILEASAKSNLKRVTLELGGKSPNIIFDDVKSVKEAAEWALYGIEMNVGQVCVAGTRILVQDTIAEEFTAEFTKLMSAVKVGDPFDPSTTQGPLVSAPHWDRVNGWVKIACEDGATLALGGKDLREELGGGYYISPTIFTGVKKENRVLANEVFGPVVSIQTFSTEEEAIEEANRTSYGLASAVFSNNYERIQRMNDAIRAGTVWNNIYNFTSFAIPFGGYKESGIGRESGEAVLYNYLETKAVISNMGNIRSPMAPA</sequence>
<feature type="domain" description="Aldehyde dehydrogenase" evidence="5">
    <location>
        <begin position="31"/>
        <end position="499"/>
    </location>
</feature>
<accession>A0A427XQE2</accession>
<dbReference type="SUPFAM" id="SSF53720">
    <property type="entry name" value="ALDH-like"/>
    <property type="match status" value="1"/>
</dbReference>
<evidence type="ECO:0000313" key="7">
    <source>
        <dbReference type="Proteomes" id="UP000279236"/>
    </source>
</evidence>
<keyword evidence="7" id="KW-1185">Reference proteome</keyword>
<name>A0A427XQE2_9TREE</name>
<organism evidence="6 7">
    <name type="scientific">Apiotrichum porosum</name>
    <dbReference type="NCBI Taxonomy" id="105984"/>
    <lineage>
        <taxon>Eukaryota</taxon>
        <taxon>Fungi</taxon>
        <taxon>Dikarya</taxon>
        <taxon>Basidiomycota</taxon>
        <taxon>Agaricomycotina</taxon>
        <taxon>Tremellomycetes</taxon>
        <taxon>Trichosporonales</taxon>
        <taxon>Trichosporonaceae</taxon>
        <taxon>Apiotrichum</taxon>
    </lineage>
</organism>
<dbReference type="Gene3D" id="3.40.605.10">
    <property type="entry name" value="Aldehyde Dehydrogenase, Chain A, domain 1"/>
    <property type="match status" value="1"/>
</dbReference>
<dbReference type="GO" id="GO:0004030">
    <property type="term" value="F:aldehyde dehydrogenase [NAD(P)+] activity"/>
    <property type="evidence" value="ECO:0007669"/>
    <property type="project" value="UniProtKB-ARBA"/>
</dbReference>
<proteinExistence type="inferred from homology"/>
<feature type="active site" evidence="3">
    <location>
        <position position="272"/>
    </location>
</feature>
<dbReference type="EMBL" id="RSCE01000007">
    <property type="protein sequence ID" value="RSH81076.1"/>
    <property type="molecule type" value="Genomic_DNA"/>
</dbReference>
<evidence type="ECO:0000256" key="2">
    <source>
        <dbReference type="ARBA" id="ARBA00023002"/>
    </source>
</evidence>
<evidence type="ECO:0000256" key="1">
    <source>
        <dbReference type="ARBA" id="ARBA00009986"/>
    </source>
</evidence>
<gene>
    <name evidence="6" type="primary">ALD5_6</name>
    <name evidence="6" type="ORF">EHS24_008510</name>
</gene>
<dbReference type="FunFam" id="3.40.605.10:FF:000026">
    <property type="entry name" value="Aldehyde dehydrogenase, putative"/>
    <property type="match status" value="1"/>
</dbReference>
<dbReference type="AlphaFoldDB" id="A0A427XQE2"/>
<reference evidence="6 7" key="1">
    <citation type="submission" date="2018-11" db="EMBL/GenBank/DDBJ databases">
        <title>Genome sequence of Apiotrichum porosum DSM 27194.</title>
        <authorList>
            <person name="Aliyu H."/>
            <person name="Gorte O."/>
            <person name="Ochsenreither K."/>
        </authorList>
    </citation>
    <scope>NUCLEOTIDE SEQUENCE [LARGE SCALE GENOMIC DNA]</scope>
    <source>
        <strain evidence="6 7">DSM 27194</strain>
    </source>
</reference>
<dbReference type="InterPro" id="IPR016161">
    <property type="entry name" value="Ald_DH/histidinol_DH"/>
</dbReference>
<dbReference type="STRING" id="105984.A0A427XQE2"/>
<dbReference type="PROSITE" id="PS00687">
    <property type="entry name" value="ALDEHYDE_DEHYDR_GLU"/>
    <property type="match status" value="1"/>
</dbReference>
<dbReference type="Gene3D" id="3.40.309.10">
    <property type="entry name" value="Aldehyde Dehydrogenase, Chain A, domain 2"/>
    <property type="match status" value="1"/>
</dbReference>
<keyword evidence="2 4" id="KW-0560">Oxidoreductase</keyword>